<dbReference type="Proteomes" id="UP000324585">
    <property type="component" value="Unassembled WGS sequence"/>
</dbReference>
<dbReference type="PROSITE" id="PS00525">
    <property type="entry name" value="RIBOSOMAL_L6_1"/>
    <property type="match status" value="1"/>
</dbReference>
<evidence type="ECO:0000256" key="2">
    <source>
        <dbReference type="ARBA" id="ARBA00022980"/>
    </source>
</evidence>
<dbReference type="GO" id="GO:0002181">
    <property type="term" value="P:cytoplasmic translation"/>
    <property type="evidence" value="ECO:0007669"/>
    <property type="project" value="TreeGrafter"/>
</dbReference>
<evidence type="ECO:0000313" key="6">
    <source>
        <dbReference type="EMBL" id="KAA8494742.1"/>
    </source>
</evidence>
<proteinExistence type="inferred from homology"/>
<dbReference type="InterPro" id="IPR020040">
    <property type="entry name" value="Ribosomal_uL6_a/b-dom"/>
</dbReference>
<dbReference type="Gene3D" id="3.90.930.12">
    <property type="entry name" value="Ribosomal protein L6, alpha-beta domain"/>
    <property type="match status" value="1"/>
</dbReference>
<dbReference type="GO" id="GO:0005840">
    <property type="term" value="C:ribosome"/>
    <property type="evidence" value="ECO:0007669"/>
    <property type="project" value="UniProtKB-KW"/>
</dbReference>
<evidence type="ECO:0000256" key="1">
    <source>
        <dbReference type="ARBA" id="ARBA00009356"/>
    </source>
</evidence>
<accession>A0A5J4YV69</accession>
<comment type="similarity">
    <text evidence="1 4">Belongs to the universal ribosomal protein uL6 family.</text>
</comment>
<evidence type="ECO:0000259" key="5">
    <source>
        <dbReference type="Pfam" id="PF00347"/>
    </source>
</evidence>
<dbReference type="OMA" id="LATIGMW"/>
<dbReference type="PRINTS" id="PR00059">
    <property type="entry name" value="RIBOSOMALL6"/>
</dbReference>
<name>A0A5J4YV69_PORPP</name>
<evidence type="ECO:0000256" key="3">
    <source>
        <dbReference type="ARBA" id="ARBA00023274"/>
    </source>
</evidence>
<keyword evidence="2 4" id="KW-0689">Ribosomal protein</keyword>
<dbReference type="InterPro" id="IPR036789">
    <property type="entry name" value="Ribosomal_uL6-like_a/b-dom_sf"/>
</dbReference>
<dbReference type="InterPro" id="IPR000702">
    <property type="entry name" value="Ribosomal_uL6-like"/>
</dbReference>
<organism evidence="6 7">
    <name type="scientific">Porphyridium purpureum</name>
    <name type="common">Red alga</name>
    <name type="synonym">Porphyridium cruentum</name>
    <dbReference type="NCBI Taxonomy" id="35688"/>
    <lineage>
        <taxon>Eukaryota</taxon>
        <taxon>Rhodophyta</taxon>
        <taxon>Bangiophyceae</taxon>
        <taxon>Porphyridiales</taxon>
        <taxon>Porphyridiaceae</taxon>
        <taxon>Porphyridium</taxon>
    </lineage>
</organism>
<protein>
    <submittedName>
        <fullName evidence="6">50S ribosomal protein L6</fullName>
    </submittedName>
</protein>
<dbReference type="PANTHER" id="PTHR11655">
    <property type="entry name" value="60S/50S RIBOSOMAL PROTEIN L6/L9"/>
    <property type="match status" value="1"/>
</dbReference>
<evidence type="ECO:0000256" key="4">
    <source>
        <dbReference type="RuleBase" id="RU003869"/>
    </source>
</evidence>
<dbReference type="GO" id="GO:0019843">
    <property type="term" value="F:rRNA binding"/>
    <property type="evidence" value="ECO:0007669"/>
    <property type="project" value="InterPro"/>
</dbReference>
<dbReference type="SUPFAM" id="SSF56053">
    <property type="entry name" value="Ribosomal protein L6"/>
    <property type="match status" value="1"/>
</dbReference>
<dbReference type="AlphaFoldDB" id="A0A5J4YV69"/>
<keyword evidence="3 4" id="KW-0687">Ribonucleoprotein</keyword>
<dbReference type="InterPro" id="IPR002358">
    <property type="entry name" value="Ribosomal_uL6_CS"/>
</dbReference>
<sequence>MPRAVKDMWHPLHVFRHKTVTLNHVKKYFGRLLWRHPAAGRAIPPPREWRTALRAPGMETEPTGIFYYPADAVHKLHAFAIGPQGEAVSRVGHVRVQISHDLDPQNSLGVVQAGSAAKAGNAGAAEVPQSTLATIGMWSTGPGMKVSRNLVAGVHSGFVVTLELHGVGYRAEEERDKNRIGLRLGFSNTLYVPIERADGVKYRVVEPQVVQVYGCNLEKVHGAAAALRAMRKPEPYKGKGVRYRNEYVKLKAAKKTK</sequence>
<evidence type="ECO:0000313" key="7">
    <source>
        <dbReference type="Proteomes" id="UP000324585"/>
    </source>
</evidence>
<dbReference type="GO" id="GO:1990904">
    <property type="term" value="C:ribonucleoprotein complex"/>
    <property type="evidence" value="ECO:0007669"/>
    <property type="project" value="UniProtKB-KW"/>
</dbReference>
<dbReference type="EMBL" id="VRMN01000004">
    <property type="protein sequence ID" value="KAA8494742.1"/>
    <property type="molecule type" value="Genomic_DNA"/>
</dbReference>
<keyword evidence="7" id="KW-1185">Reference proteome</keyword>
<dbReference type="OrthoDB" id="540873at2759"/>
<dbReference type="InterPro" id="IPR019906">
    <property type="entry name" value="Ribosomal_uL6_bac-type"/>
</dbReference>
<dbReference type="GO" id="GO:0003735">
    <property type="term" value="F:structural constituent of ribosome"/>
    <property type="evidence" value="ECO:0007669"/>
    <property type="project" value="InterPro"/>
</dbReference>
<gene>
    <name evidence="6" type="ORF">FVE85_2983</name>
</gene>
<comment type="caution">
    <text evidence="6">The sequence shown here is derived from an EMBL/GenBank/DDBJ whole genome shotgun (WGS) entry which is preliminary data.</text>
</comment>
<reference evidence="7" key="1">
    <citation type="journal article" date="2019" name="Nat. Commun.">
        <title>Expansion of phycobilisome linker gene families in mesophilic red algae.</title>
        <authorList>
            <person name="Lee J."/>
            <person name="Kim D."/>
            <person name="Bhattacharya D."/>
            <person name="Yoon H.S."/>
        </authorList>
    </citation>
    <scope>NUCLEOTIDE SEQUENCE [LARGE SCALE GENOMIC DNA]</scope>
    <source>
        <strain evidence="7">CCMP 1328</strain>
    </source>
</reference>
<feature type="domain" description="Large ribosomal subunit protein uL6 alpha-beta" evidence="5">
    <location>
        <begin position="166"/>
        <end position="243"/>
    </location>
</feature>
<dbReference type="Pfam" id="PF00347">
    <property type="entry name" value="Ribosomal_L6"/>
    <property type="match status" value="1"/>
</dbReference>
<dbReference type="PANTHER" id="PTHR11655:SF14">
    <property type="entry name" value="LARGE RIBOSOMAL SUBUNIT PROTEIN UL6M"/>
    <property type="match status" value="1"/>
</dbReference>